<accession>A0A4C2AD87</accession>
<evidence type="ECO:0000313" key="1">
    <source>
        <dbReference type="EMBL" id="GBP97169.1"/>
    </source>
</evidence>
<comment type="caution">
    <text evidence="1">The sequence shown here is derived from an EMBL/GenBank/DDBJ whole genome shotgun (WGS) entry which is preliminary data.</text>
</comment>
<reference evidence="1 2" key="1">
    <citation type="journal article" date="2019" name="Commun. Biol.">
        <title>The bagworm genome reveals a unique fibroin gene that provides high tensile strength.</title>
        <authorList>
            <person name="Kono N."/>
            <person name="Nakamura H."/>
            <person name="Ohtoshi R."/>
            <person name="Tomita M."/>
            <person name="Numata K."/>
            <person name="Arakawa K."/>
        </authorList>
    </citation>
    <scope>NUCLEOTIDE SEQUENCE [LARGE SCALE GENOMIC DNA]</scope>
</reference>
<dbReference type="EMBL" id="BGZK01002885">
    <property type="protein sequence ID" value="GBP97169.1"/>
    <property type="molecule type" value="Genomic_DNA"/>
</dbReference>
<protein>
    <submittedName>
        <fullName evidence="1">Uncharacterized protein</fullName>
    </submittedName>
</protein>
<dbReference type="Proteomes" id="UP000299102">
    <property type="component" value="Unassembled WGS sequence"/>
</dbReference>
<organism evidence="1 2">
    <name type="scientific">Eumeta variegata</name>
    <name type="common">Bagworm moth</name>
    <name type="synonym">Eumeta japonica</name>
    <dbReference type="NCBI Taxonomy" id="151549"/>
    <lineage>
        <taxon>Eukaryota</taxon>
        <taxon>Metazoa</taxon>
        <taxon>Ecdysozoa</taxon>
        <taxon>Arthropoda</taxon>
        <taxon>Hexapoda</taxon>
        <taxon>Insecta</taxon>
        <taxon>Pterygota</taxon>
        <taxon>Neoptera</taxon>
        <taxon>Endopterygota</taxon>
        <taxon>Lepidoptera</taxon>
        <taxon>Glossata</taxon>
        <taxon>Ditrysia</taxon>
        <taxon>Tineoidea</taxon>
        <taxon>Psychidae</taxon>
        <taxon>Oiketicinae</taxon>
        <taxon>Eumeta</taxon>
    </lineage>
</organism>
<evidence type="ECO:0000313" key="2">
    <source>
        <dbReference type="Proteomes" id="UP000299102"/>
    </source>
</evidence>
<dbReference type="AlphaFoldDB" id="A0A4C2AD87"/>
<gene>
    <name evidence="1" type="ORF">EVAR_99816_1</name>
</gene>
<name>A0A4C2AD87_EUMVA</name>
<proteinExistence type="predicted"/>
<keyword evidence="2" id="KW-1185">Reference proteome</keyword>
<sequence>MACGRDTPSGAAPLRRASPAHEPRTSCLLHNFLLLHEACLTHSATIVYFVSRVFGTTTFTLAQRWLFSNFAIDVADVQDPRKVYCPLRGAKIDQSGCGQDRNSQLCAGKRRVDYSATAALELTWRKDGSPVVEQPV</sequence>